<reference evidence="7" key="2">
    <citation type="submission" date="2021-01" db="UniProtKB">
        <authorList>
            <consortium name="EnsemblPlants"/>
        </authorList>
    </citation>
    <scope>IDENTIFICATION</scope>
</reference>
<sequence length="89" mass="10154">MSWLDDQPPLGWYNTAAYLVLPVLFVVSQYVSMELMKPLQMDDPTQKNTLLVFKFLPFMIGYFSLSVPSGLSIYRLVSPCLYASTCFSQ</sequence>
<feature type="transmembrane region" description="Helical" evidence="6">
    <location>
        <begin position="51"/>
        <end position="74"/>
    </location>
</feature>
<protein>
    <submittedName>
        <fullName evidence="7">Uncharacterized protein</fullName>
    </submittedName>
</protein>
<dbReference type="PANTHER" id="PTHR12428:SF47">
    <property type="entry name" value="INNER MEMBRANE PROTEIN ALBINO3, CHLOROPLASTIC"/>
    <property type="match status" value="1"/>
</dbReference>
<evidence type="ECO:0000256" key="4">
    <source>
        <dbReference type="ARBA" id="ARBA00022989"/>
    </source>
</evidence>
<evidence type="ECO:0000256" key="1">
    <source>
        <dbReference type="ARBA" id="ARBA00004141"/>
    </source>
</evidence>
<dbReference type="PANTHER" id="PTHR12428">
    <property type="entry name" value="OXA1"/>
    <property type="match status" value="1"/>
</dbReference>
<evidence type="ECO:0000256" key="5">
    <source>
        <dbReference type="ARBA" id="ARBA00023136"/>
    </source>
</evidence>
<comment type="subcellular location">
    <subcellularLocation>
        <location evidence="1">Membrane</location>
        <topology evidence="1">Multi-pass membrane protein</topology>
    </subcellularLocation>
</comment>
<feature type="transmembrane region" description="Helical" evidence="6">
    <location>
        <begin position="12"/>
        <end position="31"/>
    </location>
</feature>
<dbReference type="GO" id="GO:0051205">
    <property type="term" value="P:protein insertion into membrane"/>
    <property type="evidence" value="ECO:0007669"/>
    <property type="project" value="TreeGrafter"/>
</dbReference>
<accession>A0A7N2KPS2</accession>
<dbReference type="GO" id="GO:0010027">
    <property type="term" value="P:thylakoid membrane organization"/>
    <property type="evidence" value="ECO:0007669"/>
    <property type="project" value="TreeGrafter"/>
</dbReference>
<keyword evidence="5 6" id="KW-0472">Membrane</keyword>
<dbReference type="Proteomes" id="UP000594261">
    <property type="component" value="Chromosome 1"/>
</dbReference>
<dbReference type="InterPro" id="IPR001708">
    <property type="entry name" value="YidC/ALB3/OXA1/COX18"/>
</dbReference>
<dbReference type="EnsemblPlants" id="QL01p033029:mrna">
    <property type="protein sequence ID" value="QL01p033029:mrna"/>
    <property type="gene ID" value="QL01p033029"/>
</dbReference>
<organism evidence="7 8">
    <name type="scientific">Quercus lobata</name>
    <name type="common">Valley oak</name>
    <dbReference type="NCBI Taxonomy" id="97700"/>
    <lineage>
        <taxon>Eukaryota</taxon>
        <taxon>Viridiplantae</taxon>
        <taxon>Streptophyta</taxon>
        <taxon>Embryophyta</taxon>
        <taxon>Tracheophyta</taxon>
        <taxon>Spermatophyta</taxon>
        <taxon>Magnoliopsida</taxon>
        <taxon>eudicotyledons</taxon>
        <taxon>Gunneridae</taxon>
        <taxon>Pentapetalae</taxon>
        <taxon>rosids</taxon>
        <taxon>fabids</taxon>
        <taxon>Fagales</taxon>
        <taxon>Fagaceae</taxon>
        <taxon>Quercus</taxon>
    </lineage>
</organism>
<dbReference type="AlphaFoldDB" id="A0A7N2KPS2"/>
<dbReference type="OMA" id="WYNTAAY"/>
<name>A0A7N2KPS2_QUELO</name>
<evidence type="ECO:0000256" key="3">
    <source>
        <dbReference type="ARBA" id="ARBA00022692"/>
    </source>
</evidence>
<dbReference type="GO" id="GO:0072598">
    <property type="term" value="P:protein localization to chloroplast"/>
    <property type="evidence" value="ECO:0007669"/>
    <property type="project" value="TreeGrafter"/>
</dbReference>
<keyword evidence="8" id="KW-1185">Reference proteome</keyword>
<dbReference type="GO" id="GO:0009535">
    <property type="term" value="C:chloroplast thylakoid membrane"/>
    <property type="evidence" value="ECO:0007669"/>
    <property type="project" value="TreeGrafter"/>
</dbReference>
<dbReference type="InParanoid" id="A0A7N2KPS2"/>
<proteinExistence type="inferred from homology"/>
<evidence type="ECO:0000256" key="2">
    <source>
        <dbReference type="ARBA" id="ARBA00010583"/>
    </source>
</evidence>
<reference evidence="7 8" key="1">
    <citation type="journal article" date="2016" name="G3 (Bethesda)">
        <title>First Draft Assembly and Annotation of the Genome of a California Endemic Oak Quercus lobata Nee (Fagaceae).</title>
        <authorList>
            <person name="Sork V.L."/>
            <person name="Fitz-Gibbon S.T."/>
            <person name="Puiu D."/>
            <person name="Crepeau M."/>
            <person name="Gugger P.F."/>
            <person name="Sherman R."/>
            <person name="Stevens K."/>
            <person name="Langley C.H."/>
            <person name="Pellegrini M."/>
            <person name="Salzberg S.L."/>
        </authorList>
    </citation>
    <scope>NUCLEOTIDE SEQUENCE [LARGE SCALE GENOMIC DNA]</scope>
    <source>
        <strain evidence="7 8">cv. SW786</strain>
    </source>
</reference>
<keyword evidence="3 6" id="KW-0812">Transmembrane</keyword>
<keyword evidence="4 6" id="KW-1133">Transmembrane helix</keyword>
<evidence type="ECO:0000313" key="7">
    <source>
        <dbReference type="EnsemblPlants" id="QL01p033029:mrna"/>
    </source>
</evidence>
<dbReference type="EMBL" id="LRBV02000001">
    <property type="status" value="NOT_ANNOTATED_CDS"/>
    <property type="molecule type" value="Genomic_DNA"/>
</dbReference>
<evidence type="ECO:0000256" key="6">
    <source>
        <dbReference type="SAM" id="Phobius"/>
    </source>
</evidence>
<evidence type="ECO:0000313" key="8">
    <source>
        <dbReference type="Proteomes" id="UP000594261"/>
    </source>
</evidence>
<dbReference type="Gramene" id="QL01p033029:mrna">
    <property type="protein sequence ID" value="QL01p033029:mrna"/>
    <property type="gene ID" value="QL01p033029"/>
</dbReference>
<comment type="similarity">
    <text evidence="2">Belongs to the OXA1/ALB3/YidC (TC 2.A.9.2) family.</text>
</comment>
<dbReference type="GO" id="GO:0032977">
    <property type="term" value="F:membrane insertase activity"/>
    <property type="evidence" value="ECO:0007669"/>
    <property type="project" value="InterPro"/>
</dbReference>